<feature type="transmembrane region" description="Helical" evidence="1">
    <location>
        <begin position="7"/>
        <end position="30"/>
    </location>
</feature>
<feature type="transmembrane region" description="Helical" evidence="1">
    <location>
        <begin position="57"/>
        <end position="82"/>
    </location>
</feature>
<dbReference type="RefSeq" id="WP_324275330.1">
    <property type="nucleotide sequence ID" value="NZ_CP141261.1"/>
</dbReference>
<keyword evidence="1" id="KW-0812">Transmembrane</keyword>
<evidence type="ECO:0000313" key="2">
    <source>
        <dbReference type="EMBL" id="WRL64000.1"/>
    </source>
</evidence>
<gene>
    <name evidence="2" type="ORF">U6N30_31150</name>
</gene>
<proteinExistence type="predicted"/>
<protein>
    <submittedName>
        <fullName evidence="2">Uncharacterized protein</fullName>
    </submittedName>
</protein>
<reference evidence="2 3" key="1">
    <citation type="submission" date="2023-12" db="EMBL/GenBank/DDBJ databases">
        <title>Blastococcus brunescens sp. nov., an actonobacterium isolated from sandstone collected in sahara desert.</title>
        <authorList>
            <person name="Gtari M."/>
            <person name="Ghodhbane F."/>
        </authorList>
    </citation>
    <scope>NUCLEOTIDE SEQUENCE [LARGE SCALE GENOMIC DNA]</scope>
    <source>
        <strain evidence="2 3">BMG 8361</strain>
    </source>
</reference>
<keyword evidence="1" id="KW-1133">Transmembrane helix</keyword>
<sequence>MSLSRHTYWLGVALVGVVSALGYGVTLAALDALGDATDGWGVGLAFWAPQPMQAGSFFLQVLVSGTPMLAFIFSGIGIGVVFKRWGRTASGAW</sequence>
<keyword evidence="3" id="KW-1185">Reference proteome</keyword>
<dbReference type="EMBL" id="CP141261">
    <property type="protein sequence ID" value="WRL64000.1"/>
    <property type="molecule type" value="Genomic_DNA"/>
</dbReference>
<dbReference type="Proteomes" id="UP001324287">
    <property type="component" value="Chromosome"/>
</dbReference>
<accession>A0ABZ1B4M8</accession>
<name>A0ABZ1B4M8_9ACTN</name>
<evidence type="ECO:0000256" key="1">
    <source>
        <dbReference type="SAM" id="Phobius"/>
    </source>
</evidence>
<keyword evidence="1" id="KW-0472">Membrane</keyword>
<organism evidence="2 3">
    <name type="scientific">Blastococcus brunescens</name>
    <dbReference type="NCBI Taxonomy" id="1564165"/>
    <lineage>
        <taxon>Bacteria</taxon>
        <taxon>Bacillati</taxon>
        <taxon>Actinomycetota</taxon>
        <taxon>Actinomycetes</taxon>
        <taxon>Geodermatophilales</taxon>
        <taxon>Geodermatophilaceae</taxon>
        <taxon>Blastococcus</taxon>
    </lineage>
</organism>
<evidence type="ECO:0000313" key="3">
    <source>
        <dbReference type="Proteomes" id="UP001324287"/>
    </source>
</evidence>